<dbReference type="InterPro" id="IPR052953">
    <property type="entry name" value="Ser-rich/MCO-related"/>
</dbReference>
<gene>
    <name evidence="3" type="ORF">SLS63_002567</name>
</gene>
<accession>A0ABR1PJQ4</accession>
<feature type="signal peptide" evidence="2">
    <location>
        <begin position="1"/>
        <end position="21"/>
    </location>
</feature>
<reference evidence="3 4" key="1">
    <citation type="submission" date="2024-02" db="EMBL/GenBank/DDBJ databases">
        <title>De novo assembly and annotation of 12 fungi associated with fruit tree decline syndrome in Ontario, Canada.</title>
        <authorList>
            <person name="Sulman M."/>
            <person name="Ellouze W."/>
            <person name="Ilyukhin E."/>
        </authorList>
    </citation>
    <scope>NUCLEOTIDE SEQUENCE [LARGE SCALE GENOMIC DNA]</scope>
    <source>
        <strain evidence="3 4">M169</strain>
    </source>
</reference>
<sequence>MHLFTPLFVIMALASPYLTTAKIVVIKSTGDAPFFDPTNTTADVGDILEFHFSAHNRSVVRGDYARPCEPAATDGFYSGFFVQEDATTENSTVFRVTVNDTDPIIYYCSQNGPEFGNHCKDHGMAGVVNEPDVSRLQEYRDAAASVNTSVTPDSEPFGGVFAVNPDTDAVSGTASGSSPASTSTTSAAGAGWKHMNSQSCWLLLAAMAMVLFM</sequence>
<protein>
    <recommendedName>
        <fullName evidence="5">Extracellular serine-rich protein</fullName>
    </recommendedName>
</protein>
<dbReference type="PANTHER" id="PTHR34883:SF20">
    <property type="entry name" value="PHYTOCYANIN DOMAIN-CONTAINING PROTEIN"/>
    <property type="match status" value="1"/>
</dbReference>
<keyword evidence="4" id="KW-1185">Reference proteome</keyword>
<dbReference type="Proteomes" id="UP001430848">
    <property type="component" value="Unassembled WGS sequence"/>
</dbReference>
<keyword evidence="2" id="KW-0732">Signal</keyword>
<organism evidence="3 4">
    <name type="scientific">Diaporthe eres</name>
    <name type="common">Phomopsis oblonga</name>
    <dbReference type="NCBI Taxonomy" id="83184"/>
    <lineage>
        <taxon>Eukaryota</taxon>
        <taxon>Fungi</taxon>
        <taxon>Dikarya</taxon>
        <taxon>Ascomycota</taxon>
        <taxon>Pezizomycotina</taxon>
        <taxon>Sordariomycetes</taxon>
        <taxon>Sordariomycetidae</taxon>
        <taxon>Diaporthales</taxon>
        <taxon>Diaporthaceae</taxon>
        <taxon>Diaporthe</taxon>
        <taxon>Diaporthe eres species complex</taxon>
    </lineage>
</organism>
<proteinExistence type="predicted"/>
<dbReference type="Gene3D" id="2.60.40.420">
    <property type="entry name" value="Cupredoxins - blue copper proteins"/>
    <property type="match status" value="1"/>
</dbReference>
<evidence type="ECO:0000313" key="4">
    <source>
        <dbReference type="Proteomes" id="UP001430848"/>
    </source>
</evidence>
<feature type="region of interest" description="Disordered" evidence="1">
    <location>
        <begin position="168"/>
        <end position="190"/>
    </location>
</feature>
<feature type="chain" id="PRO_5045161998" description="Extracellular serine-rich protein" evidence="2">
    <location>
        <begin position="22"/>
        <end position="213"/>
    </location>
</feature>
<evidence type="ECO:0000256" key="1">
    <source>
        <dbReference type="SAM" id="MobiDB-lite"/>
    </source>
</evidence>
<dbReference type="SUPFAM" id="SSF49503">
    <property type="entry name" value="Cupredoxins"/>
    <property type="match status" value="1"/>
</dbReference>
<evidence type="ECO:0008006" key="5">
    <source>
        <dbReference type="Google" id="ProtNLM"/>
    </source>
</evidence>
<comment type="caution">
    <text evidence="3">The sequence shown here is derived from an EMBL/GenBank/DDBJ whole genome shotgun (WGS) entry which is preliminary data.</text>
</comment>
<evidence type="ECO:0000256" key="2">
    <source>
        <dbReference type="SAM" id="SignalP"/>
    </source>
</evidence>
<feature type="compositionally biased region" description="Low complexity" evidence="1">
    <location>
        <begin position="171"/>
        <end position="190"/>
    </location>
</feature>
<evidence type="ECO:0000313" key="3">
    <source>
        <dbReference type="EMBL" id="KAK7738233.1"/>
    </source>
</evidence>
<dbReference type="InterPro" id="IPR008972">
    <property type="entry name" value="Cupredoxin"/>
</dbReference>
<name>A0ABR1PJQ4_DIAER</name>
<dbReference type="EMBL" id="JAKNSF020000006">
    <property type="protein sequence ID" value="KAK7738233.1"/>
    <property type="molecule type" value="Genomic_DNA"/>
</dbReference>
<dbReference type="PANTHER" id="PTHR34883">
    <property type="entry name" value="SERINE-RICH PROTEIN, PUTATIVE-RELATED-RELATED"/>
    <property type="match status" value="1"/>
</dbReference>